<evidence type="ECO:0000256" key="2">
    <source>
        <dbReference type="ARBA" id="ARBA00022485"/>
    </source>
</evidence>
<evidence type="ECO:0000256" key="1">
    <source>
        <dbReference type="ARBA" id="ARBA00001966"/>
    </source>
</evidence>
<dbReference type="PROSITE" id="PS01278">
    <property type="entry name" value="MTTASE_RADICAL"/>
    <property type="match status" value="1"/>
</dbReference>
<sequence length="368" mass="41316">MKYFIATYGCQANKADSERIIRRLENMGHGKTDRIEKAGLVIINACSVRQSAVDRVYAKINKFKDKKIIIAGCVLPADRKKISAKGGSASSEKSNIIEIWHPDEYFNRAPIHSSKTSAYVPIMTGCDNFCSYCAVPYTRGRERSRPAKKITNEIEKLIKNGCREIWLLGQNVNSYYDATGNAFFNSKRGRLIPPTAGLGIRDLKNAFPMKFPVLLKIINNLPGNFQIHFLTSHPKDMSDELIGAIAGCEKVSKEIHLPLQSGDNAILKKMNRKYTIGRYKKLVKKIRECIPGAKISTDIIVGFPGETKKQFGNTAKTMEEIKFSGAYVACYSPRPGTAAAKLKDNITRQEKKERRKILMEIIAKENKF</sequence>
<evidence type="ECO:0000313" key="10">
    <source>
        <dbReference type="EMBL" id="OHA15572.1"/>
    </source>
</evidence>
<evidence type="ECO:0000259" key="9">
    <source>
        <dbReference type="PROSITE" id="PS51918"/>
    </source>
</evidence>
<dbReference type="Gene3D" id="3.40.50.12160">
    <property type="entry name" value="Methylthiotransferase, N-terminal domain"/>
    <property type="match status" value="1"/>
</dbReference>
<keyword evidence="3" id="KW-0808">Transferase</keyword>
<dbReference type="Proteomes" id="UP000178116">
    <property type="component" value="Unassembled WGS sequence"/>
</dbReference>
<dbReference type="InterPro" id="IPR023404">
    <property type="entry name" value="rSAM_horseshoe"/>
</dbReference>
<dbReference type="GO" id="GO:0046872">
    <property type="term" value="F:metal ion binding"/>
    <property type="evidence" value="ECO:0007669"/>
    <property type="project" value="UniProtKB-KW"/>
</dbReference>
<dbReference type="GO" id="GO:0005829">
    <property type="term" value="C:cytosol"/>
    <property type="evidence" value="ECO:0007669"/>
    <property type="project" value="TreeGrafter"/>
</dbReference>
<dbReference type="InterPro" id="IPR006638">
    <property type="entry name" value="Elp3/MiaA/NifB-like_rSAM"/>
</dbReference>
<evidence type="ECO:0000313" key="11">
    <source>
        <dbReference type="Proteomes" id="UP000178116"/>
    </source>
</evidence>
<dbReference type="Pfam" id="PF00919">
    <property type="entry name" value="UPF0004"/>
    <property type="match status" value="1"/>
</dbReference>
<dbReference type="Gene3D" id="3.80.30.20">
    <property type="entry name" value="tm_1862 like domain"/>
    <property type="match status" value="1"/>
</dbReference>
<dbReference type="SFLD" id="SFLDG01061">
    <property type="entry name" value="methylthiotransferase"/>
    <property type="match status" value="1"/>
</dbReference>
<dbReference type="InterPro" id="IPR007197">
    <property type="entry name" value="rSAM"/>
</dbReference>
<evidence type="ECO:0000256" key="5">
    <source>
        <dbReference type="ARBA" id="ARBA00022723"/>
    </source>
</evidence>
<evidence type="ECO:0000256" key="4">
    <source>
        <dbReference type="ARBA" id="ARBA00022691"/>
    </source>
</evidence>
<dbReference type="SMART" id="SM00729">
    <property type="entry name" value="Elp3"/>
    <property type="match status" value="1"/>
</dbReference>
<comment type="caution">
    <text evidence="10">The sequence shown here is derived from an EMBL/GenBank/DDBJ whole genome shotgun (WGS) entry which is preliminary data.</text>
</comment>
<dbReference type="PROSITE" id="PS51449">
    <property type="entry name" value="MTTASE_N"/>
    <property type="match status" value="1"/>
</dbReference>
<dbReference type="InterPro" id="IPR013848">
    <property type="entry name" value="Methylthiotransferase_N"/>
</dbReference>
<comment type="cofactor">
    <cofactor evidence="1">
        <name>[4Fe-4S] cluster</name>
        <dbReference type="ChEBI" id="CHEBI:49883"/>
    </cofactor>
</comment>
<dbReference type="PANTHER" id="PTHR43020">
    <property type="entry name" value="CDK5 REGULATORY SUBUNIT-ASSOCIATED PROTEIN 1"/>
    <property type="match status" value="1"/>
</dbReference>
<keyword evidence="6" id="KW-0408">Iron</keyword>
<evidence type="ECO:0000256" key="6">
    <source>
        <dbReference type="ARBA" id="ARBA00023004"/>
    </source>
</evidence>
<dbReference type="SUPFAM" id="SSF102114">
    <property type="entry name" value="Radical SAM enzymes"/>
    <property type="match status" value="1"/>
</dbReference>
<organism evidence="10 11">
    <name type="scientific">Candidatus Tagabacteria bacterium RIFCSPLOWO2_01_FULL_42_9</name>
    <dbReference type="NCBI Taxonomy" id="1802296"/>
    <lineage>
        <taxon>Bacteria</taxon>
        <taxon>Candidatus Tagaibacteriota</taxon>
    </lineage>
</organism>
<feature type="domain" description="MTTase N-terminal" evidence="8">
    <location>
        <begin position="1"/>
        <end position="105"/>
    </location>
</feature>
<proteinExistence type="predicted"/>
<dbReference type="GO" id="GO:0035597">
    <property type="term" value="F:tRNA-2-methylthio-N(6)-dimethylallyladenosine(37) synthase activity"/>
    <property type="evidence" value="ECO:0007669"/>
    <property type="project" value="TreeGrafter"/>
</dbReference>
<dbReference type="EMBL" id="MHRA01000017">
    <property type="protein sequence ID" value="OHA15572.1"/>
    <property type="molecule type" value="Genomic_DNA"/>
</dbReference>
<keyword evidence="2" id="KW-0004">4Fe-4S</keyword>
<dbReference type="InterPro" id="IPR038135">
    <property type="entry name" value="Methylthiotransferase_N_sf"/>
</dbReference>
<dbReference type="GO" id="GO:0051539">
    <property type="term" value="F:4 iron, 4 sulfur cluster binding"/>
    <property type="evidence" value="ECO:0007669"/>
    <property type="project" value="UniProtKB-KW"/>
</dbReference>
<dbReference type="InterPro" id="IPR005839">
    <property type="entry name" value="Methylthiotransferase"/>
</dbReference>
<dbReference type="InterPro" id="IPR020612">
    <property type="entry name" value="Methylthiotransferase_CS"/>
</dbReference>
<gene>
    <name evidence="10" type="ORF">A3A10_00555</name>
</gene>
<dbReference type="PROSITE" id="PS51918">
    <property type="entry name" value="RADICAL_SAM"/>
    <property type="match status" value="1"/>
</dbReference>
<accession>A0A1G2LXH6</accession>
<evidence type="ECO:0000259" key="8">
    <source>
        <dbReference type="PROSITE" id="PS51449"/>
    </source>
</evidence>
<dbReference type="PANTHER" id="PTHR43020:SF2">
    <property type="entry name" value="MITOCHONDRIAL TRNA METHYLTHIOTRANSFERASE CDK5RAP1"/>
    <property type="match status" value="1"/>
</dbReference>
<dbReference type="NCBIfam" id="TIGR00089">
    <property type="entry name" value="MiaB/RimO family radical SAM methylthiotransferase"/>
    <property type="match status" value="1"/>
</dbReference>
<dbReference type="Pfam" id="PF04055">
    <property type="entry name" value="Radical_SAM"/>
    <property type="match status" value="1"/>
</dbReference>
<dbReference type="SFLD" id="SFLDG01082">
    <property type="entry name" value="B12-binding_domain_containing"/>
    <property type="match status" value="1"/>
</dbReference>
<feature type="domain" description="Radical SAM core" evidence="9">
    <location>
        <begin position="112"/>
        <end position="368"/>
    </location>
</feature>
<dbReference type="FunFam" id="3.80.30.20:FF:000001">
    <property type="entry name" value="tRNA-2-methylthio-N(6)-dimethylallyladenosine synthase 2"/>
    <property type="match status" value="1"/>
</dbReference>
<dbReference type="SFLD" id="SFLDS00029">
    <property type="entry name" value="Radical_SAM"/>
    <property type="match status" value="1"/>
</dbReference>
<evidence type="ECO:0000256" key="3">
    <source>
        <dbReference type="ARBA" id="ARBA00022679"/>
    </source>
</evidence>
<keyword evidence="7" id="KW-0411">Iron-sulfur</keyword>
<dbReference type="AlphaFoldDB" id="A0A1G2LXH6"/>
<reference evidence="10 11" key="1">
    <citation type="journal article" date="2016" name="Nat. Commun.">
        <title>Thousands of microbial genomes shed light on interconnected biogeochemical processes in an aquifer system.</title>
        <authorList>
            <person name="Anantharaman K."/>
            <person name="Brown C.T."/>
            <person name="Hug L.A."/>
            <person name="Sharon I."/>
            <person name="Castelle C.J."/>
            <person name="Probst A.J."/>
            <person name="Thomas B.C."/>
            <person name="Singh A."/>
            <person name="Wilkins M.J."/>
            <person name="Karaoz U."/>
            <person name="Brodie E.L."/>
            <person name="Williams K.H."/>
            <person name="Hubbard S.S."/>
            <person name="Banfield J.F."/>
        </authorList>
    </citation>
    <scope>NUCLEOTIDE SEQUENCE [LARGE SCALE GENOMIC DNA]</scope>
</reference>
<dbReference type="InterPro" id="IPR058240">
    <property type="entry name" value="rSAM_sf"/>
</dbReference>
<name>A0A1G2LXH6_9BACT</name>
<keyword evidence="5" id="KW-0479">Metal-binding</keyword>
<keyword evidence="4" id="KW-0949">S-adenosyl-L-methionine</keyword>
<protein>
    <submittedName>
        <fullName evidence="10">Uncharacterized protein</fullName>
    </submittedName>
</protein>
<evidence type="ECO:0000256" key="7">
    <source>
        <dbReference type="ARBA" id="ARBA00023014"/>
    </source>
</evidence>